<feature type="transmembrane region" description="Helical" evidence="6">
    <location>
        <begin position="180"/>
        <end position="201"/>
    </location>
</feature>
<reference evidence="8" key="2">
    <citation type="submission" date="2021-01" db="EMBL/GenBank/DDBJ databases">
        <authorList>
            <person name="Schikora-Tamarit M.A."/>
        </authorList>
    </citation>
    <scope>NUCLEOTIDE SEQUENCE</scope>
    <source>
        <strain evidence="8">CBS6075</strain>
    </source>
</reference>
<dbReference type="InterPro" id="IPR050911">
    <property type="entry name" value="DRAM/TMEM150_Autophagy_Mod"/>
</dbReference>
<protein>
    <recommendedName>
        <fullName evidence="7">CWH43-like N-terminal domain-containing protein</fullName>
    </recommendedName>
</protein>
<keyword evidence="2 6" id="KW-0812">Transmembrane</keyword>
<comment type="subcellular location">
    <subcellularLocation>
        <location evidence="1">Endomembrane system</location>
        <topology evidence="1">Multi-pass membrane protein</topology>
    </subcellularLocation>
</comment>
<dbReference type="Proteomes" id="UP000769157">
    <property type="component" value="Unassembled WGS sequence"/>
</dbReference>
<dbReference type="GO" id="GO:0012505">
    <property type="term" value="C:endomembrane system"/>
    <property type="evidence" value="ECO:0007669"/>
    <property type="project" value="UniProtKB-SubCell"/>
</dbReference>
<dbReference type="OrthoDB" id="10032492at2759"/>
<keyword evidence="3 6" id="KW-1133">Transmembrane helix</keyword>
<dbReference type="RefSeq" id="XP_046059109.1">
    <property type="nucleotide sequence ID" value="XM_046207446.1"/>
</dbReference>
<evidence type="ECO:0000256" key="2">
    <source>
        <dbReference type="ARBA" id="ARBA00022692"/>
    </source>
</evidence>
<dbReference type="EMBL" id="JAEUBE010000414">
    <property type="protein sequence ID" value="KAH3662005.1"/>
    <property type="molecule type" value="Genomic_DNA"/>
</dbReference>
<sequence>MIRLGSFNSPNVRPRWAFFLPLLSVAAWWAMLIAMVVCWVAQGRPNYEDLHVYMAHLIIYLSNVGATNLQGLFIAGAATMGVFFVWTMIEEMYLRSRRKRFLLPSFRRTATVLHVACIIFTFLSSLSIFLVSCLKDTKFSTAHYTFVALFIVLNLFWAICNISLYFIYWKHYPHFPWFKWSACLKLVWLILAIGLAIGYVVTMRVANFRGNQSKLWGVSGVLEWTLCFWFGVVFFILSVDIGLRSKGDADYPTDSSSDWDKENNQSHRSHDNNVRDPPEGTVHY</sequence>
<proteinExistence type="predicted"/>
<dbReference type="AlphaFoldDB" id="A0A9P8NYT6"/>
<evidence type="ECO:0000256" key="5">
    <source>
        <dbReference type="SAM" id="MobiDB-lite"/>
    </source>
</evidence>
<dbReference type="PANTHER" id="PTHR21324">
    <property type="entry name" value="FASTING-INDUCIBLE INTEGRAL MEMBRANE PROTEIN TM6P1-RELATED"/>
    <property type="match status" value="1"/>
</dbReference>
<organism evidence="8 9">
    <name type="scientific">Ogataea philodendri</name>
    <dbReference type="NCBI Taxonomy" id="1378263"/>
    <lineage>
        <taxon>Eukaryota</taxon>
        <taxon>Fungi</taxon>
        <taxon>Dikarya</taxon>
        <taxon>Ascomycota</taxon>
        <taxon>Saccharomycotina</taxon>
        <taxon>Pichiomycetes</taxon>
        <taxon>Pichiales</taxon>
        <taxon>Pichiaceae</taxon>
        <taxon>Ogataea</taxon>
    </lineage>
</organism>
<comment type="caution">
    <text evidence="8">The sequence shown here is derived from an EMBL/GenBank/DDBJ whole genome shotgun (WGS) entry which is preliminary data.</text>
</comment>
<gene>
    <name evidence="8" type="ORF">OGAPHI_006186</name>
</gene>
<evidence type="ECO:0000256" key="4">
    <source>
        <dbReference type="ARBA" id="ARBA00023136"/>
    </source>
</evidence>
<evidence type="ECO:0000313" key="9">
    <source>
        <dbReference type="Proteomes" id="UP000769157"/>
    </source>
</evidence>
<feature type="compositionally biased region" description="Basic and acidic residues" evidence="5">
    <location>
        <begin position="258"/>
        <end position="278"/>
    </location>
</feature>
<dbReference type="InterPro" id="IPR019402">
    <property type="entry name" value="CWH43_N"/>
</dbReference>
<feature type="region of interest" description="Disordered" evidence="5">
    <location>
        <begin position="252"/>
        <end position="284"/>
    </location>
</feature>
<name>A0A9P8NYT6_9ASCO</name>
<keyword evidence="4 6" id="KW-0472">Membrane</keyword>
<dbReference type="PANTHER" id="PTHR21324:SF2">
    <property type="entry name" value="EG:22E5.9 PROTEIN"/>
    <property type="match status" value="1"/>
</dbReference>
<feature type="domain" description="CWH43-like N-terminal" evidence="7">
    <location>
        <begin position="18"/>
        <end position="241"/>
    </location>
</feature>
<feature type="transmembrane region" description="Helical" evidence="6">
    <location>
        <begin position="16"/>
        <end position="41"/>
    </location>
</feature>
<evidence type="ECO:0000313" key="8">
    <source>
        <dbReference type="EMBL" id="KAH3662005.1"/>
    </source>
</evidence>
<feature type="transmembrane region" description="Helical" evidence="6">
    <location>
        <begin position="144"/>
        <end position="168"/>
    </location>
</feature>
<evidence type="ECO:0000256" key="6">
    <source>
        <dbReference type="SAM" id="Phobius"/>
    </source>
</evidence>
<evidence type="ECO:0000256" key="3">
    <source>
        <dbReference type="ARBA" id="ARBA00022989"/>
    </source>
</evidence>
<dbReference type="Pfam" id="PF10277">
    <property type="entry name" value="Frag1"/>
    <property type="match status" value="1"/>
</dbReference>
<evidence type="ECO:0000256" key="1">
    <source>
        <dbReference type="ARBA" id="ARBA00004127"/>
    </source>
</evidence>
<dbReference type="GeneID" id="70238150"/>
<evidence type="ECO:0000259" key="7">
    <source>
        <dbReference type="Pfam" id="PF10277"/>
    </source>
</evidence>
<reference evidence="8" key="1">
    <citation type="journal article" date="2021" name="Open Biol.">
        <title>Shared evolutionary footprints suggest mitochondrial oxidative damage underlies multiple complex I losses in fungi.</title>
        <authorList>
            <person name="Schikora-Tamarit M.A."/>
            <person name="Marcet-Houben M."/>
            <person name="Nosek J."/>
            <person name="Gabaldon T."/>
        </authorList>
    </citation>
    <scope>NUCLEOTIDE SEQUENCE</scope>
    <source>
        <strain evidence="8">CBS6075</strain>
    </source>
</reference>
<feature type="transmembrane region" description="Helical" evidence="6">
    <location>
        <begin position="72"/>
        <end position="89"/>
    </location>
</feature>
<keyword evidence="9" id="KW-1185">Reference proteome</keyword>
<dbReference type="GO" id="GO:0005886">
    <property type="term" value="C:plasma membrane"/>
    <property type="evidence" value="ECO:0007669"/>
    <property type="project" value="TreeGrafter"/>
</dbReference>
<feature type="transmembrane region" description="Helical" evidence="6">
    <location>
        <begin position="110"/>
        <end position="132"/>
    </location>
</feature>
<feature type="transmembrane region" description="Helical" evidence="6">
    <location>
        <begin position="221"/>
        <end position="243"/>
    </location>
</feature>
<accession>A0A9P8NYT6</accession>